<feature type="non-terminal residue" evidence="1">
    <location>
        <position position="1"/>
    </location>
</feature>
<name>A0ACB6S4Z0_9PLEO</name>
<reference evidence="1" key="1">
    <citation type="journal article" date="2020" name="Stud. Mycol.">
        <title>101 Dothideomycetes genomes: a test case for predicting lifestyles and emergence of pathogens.</title>
        <authorList>
            <person name="Haridas S."/>
            <person name="Albert R."/>
            <person name="Binder M."/>
            <person name="Bloem J."/>
            <person name="Labutti K."/>
            <person name="Salamov A."/>
            <person name="Andreopoulos B."/>
            <person name="Baker S."/>
            <person name="Barry K."/>
            <person name="Bills G."/>
            <person name="Bluhm B."/>
            <person name="Cannon C."/>
            <person name="Castanera R."/>
            <person name="Culley D."/>
            <person name="Daum C."/>
            <person name="Ezra D."/>
            <person name="Gonzalez J."/>
            <person name="Henrissat B."/>
            <person name="Kuo A."/>
            <person name="Liang C."/>
            <person name="Lipzen A."/>
            <person name="Lutzoni F."/>
            <person name="Magnuson J."/>
            <person name="Mondo S."/>
            <person name="Nolan M."/>
            <person name="Ohm R."/>
            <person name="Pangilinan J."/>
            <person name="Park H.-J."/>
            <person name="Ramirez L."/>
            <person name="Alfaro M."/>
            <person name="Sun H."/>
            <person name="Tritt A."/>
            <person name="Yoshinaga Y."/>
            <person name="Zwiers L.-H."/>
            <person name="Turgeon B."/>
            <person name="Goodwin S."/>
            <person name="Spatafora J."/>
            <person name="Crous P."/>
            <person name="Grigoriev I."/>
        </authorList>
    </citation>
    <scope>NUCLEOTIDE SEQUENCE</scope>
    <source>
        <strain evidence="1">CBS 525.71</strain>
    </source>
</reference>
<proteinExistence type="predicted"/>
<protein>
    <submittedName>
        <fullName evidence="1">Uncharacterized protein</fullName>
    </submittedName>
</protein>
<accession>A0ACB6S4Z0</accession>
<comment type="caution">
    <text evidence="1">The sequence shown here is derived from an EMBL/GenBank/DDBJ whole genome shotgun (WGS) entry which is preliminary data.</text>
</comment>
<dbReference type="EMBL" id="MU006711">
    <property type="protein sequence ID" value="KAF2629119.1"/>
    <property type="molecule type" value="Genomic_DNA"/>
</dbReference>
<evidence type="ECO:0000313" key="1">
    <source>
        <dbReference type="EMBL" id="KAF2629119.1"/>
    </source>
</evidence>
<evidence type="ECO:0000313" key="2">
    <source>
        <dbReference type="Proteomes" id="UP000799754"/>
    </source>
</evidence>
<keyword evidence="2" id="KW-1185">Reference proteome</keyword>
<feature type="non-terminal residue" evidence="1">
    <location>
        <position position="83"/>
    </location>
</feature>
<organism evidence="1 2">
    <name type="scientific">Macroventuria anomochaeta</name>
    <dbReference type="NCBI Taxonomy" id="301207"/>
    <lineage>
        <taxon>Eukaryota</taxon>
        <taxon>Fungi</taxon>
        <taxon>Dikarya</taxon>
        <taxon>Ascomycota</taxon>
        <taxon>Pezizomycotina</taxon>
        <taxon>Dothideomycetes</taxon>
        <taxon>Pleosporomycetidae</taxon>
        <taxon>Pleosporales</taxon>
        <taxon>Pleosporineae</taxon>
        <taxon>Didymellaceae</taxon>
        <taxon>Macroventuria</taxon>
    </lineage>
</organism>
<gene>
    <name evidence="1" type="ORF">BU25DRAFT_296449</name>
</gene>
<dbReference type="Proteomes" id="UP000799754">
    <property type="component" value="Unassembled WGS sequence"/>
</dbReference>
<sequence>IDGSVATKNRVHAIEQLRNDPEIRVILLTISCGACGLDLTAASRVHPLEPQWNPSLEDQELARAHRLGQTHPVTTVRYIMRDS</sequence>